<protein>
    <submittedName>
        <fullName evidence="1">Uncharacterized protein</fullName>
    </submittedName>
</protein>
<comment type="caution">
    <text evidence="1">The sequence shown here is derived from an EMBL/GenBank/DDBJ whole genome shotgun (WGS) entry which is preliminary data.</text>
</comment>
<dbReference type="OrthoDB" id="9847728at2"/>
<dbReference type="AlphaFoldDB" id="A0A559IW78"/>
<keyword evidence="2" id="KW-1185">Reference proteome</keyword>
<evidence type="ECO:0000313" key="1">
    <source>
        <dbReference type="EMBL" id="TVX91836.1"/>
    </source>
</evidence>
<accession>A0A559IW78</accession>
<name>A0A559IW78_9BACL</name>
<sequence>MKLRFDHLRKDAFAEENEELIYKLVGEEIKEIDLTNKAHYYTRCGCTYKKSFYKRFDFGETFIDVFACSCGAWTANQMKCW</sequence>
<dbReference type="EMBL" id="VNJK01000001">
    <property type="protein sequence ID" value="TVX91836.1"/>
    <property type="molecule type" value="Genomic_DNA"/>
</dbReference>
<dbReference type="Proteomes" id="UP000318102">
    <property type="component" value="Unassembled WGS sequence"/>
</dbReference>
<organism evidence="1 2">
    <name type="scientific">Paenibacillus agilis</name>
    <dbReference type="NCBI Taxonomy" id="3020863"/>
    <lineage>
        <taxon>Bacteria</taxon>
        <taxon>Bacillati</taxon>
        <taxon>Bacillota</taxon>
        <taxon>Bacilli</taxon>
        <taxon>Bacillales</taxon>
        <taxon>Paenibacillaceae</taxon>
        <taxon>Paenibacillus</taxon>
    </lineage>
</organism>
<reference evidence="1 2" key="1">
    <citation type="submission" date="2019-07" db="EMBL/GenBank/DDBJ databases">
        <authorList>
            <person name="Kim J."/>
        </authorList>
    </citation>
    <scope>NUCLEOTIDE SEQUENCE [LARGE SCALE GENOMIC DNA]</scope>
    <source>
        <strain evidence="1 2">N4</strain>
    </source>
</reference>
<gene>
    <name evidence="1" type="ORF">FPZ44_01425</name>
</gene>
<dbReference type="RefSeq" id="WP_144986723.1">
    <property type="nucleotide sequence ID" value="NZ_VNJK01000001.1"/>
</dbReference>
<proteinExistence type="predicted"/>
<evidence type="ECO:0000313" key="2">
    <source>
        <dbReference type="Proteomes" id="UP000318102"/>
    </source>
</evidence>